<dbReference type="PANTHER" id="PTHR42756">
    <property type="entry name" value="TRANSCRIPTIONAL REGULATOR, MARR"/>
    <property type="match status" value="1"/>
</dbReference>
<dbReference type="Gene3D" id="1.10.10.10">
    <property type="entry name" value="Winged helix-like DNA-binding domain superfamily/Winged helix DNA-binding domain"/>
    <property type="match status" value="1"/>
</dbReference>
<evidence type="ECO:0000256" key="3">
    <source>
        <dbReference type="ARBA" id="ARBA00023163"/>
    </source>
</evidence>
<evidence type="ECO:0000259" key="4">
    <source>
        <dbReference type="PROSITE" id="PS50995"/>
    </source>
</evidence>
<feature type="domain" description="HTH marR-type" evidence="4">
    <location>
        <begin position="7"/>
        <end position="144"/>
    </location>
</feature>
<organism evidence="5 6">
    <name type="scientific">Diplocloster agilis</name>
    <dbReference type="NCBI Taxonomy" id="2850323"/>
    <lineage>
        <taxon>Bacteria</taxon>
        <taxon>Bacillati</taxon>
        <taxon>Bacillota</taxon>
        <taxon>Clostridia</taxon>
        <taxon>Lachnospirales</taxon>
        <taxon>Lachnospiraceae</taxon>
        <taxon>Diplocloster</taxon>
    </lineage>
</organism>
<dbReference type="PANTHER" id="PTHR42756:SF1">
    <property type="entry name" value="TRANSCRIPTIONAL REPRESSOR OF EMRAB OPERON"/>
    <property type="match status" value="1"/>
</dbReference>
<dbReference type="EMBL" id="JAHQCW010000005">
    <property type="protein sequence ID" value="MBU9735778.1"/>
    <property type="molecule type" value="Genomic_DNA"/>
</dbReference>
<dbReference type="InterPro" id="IPR036390">
    <property type="entry name" value="WH_DNA-bd_sf"/>
</dbReference>
<keyword evidence="6" id="KW-1185">Reference proteome</keyword>
<dbReference type="InterPro" id="IPR000835">
    <property type="entry name" value="HTH_MarR-typ"/>
</dbReference>
<proteinExistence type="predicted"/>
<keyword evidence="1" id="KW-0805">Transcription regulation</keyword>
<evidence type="ECO:0000256" key="2">
    <source>
        <dbReference type="ARBA" id="ARBA00023125"/>
    </source>
</evidence>
<evidence type="ECO:0000313" key="5">
    <source>
        <dbReference type="EMBL" id="MBU9735778.1"/>
    </source>
</evidence>
<dbReference type="GO" id="GO:0003700">
    <property type="term" value="F:DNA-binding transcription factor activity"/>
    <property type="evidence" value="ECO:0007669"/>
    <property type="project" value="InterPro"/>
</dbReference>
<dbReference type="Pfam" id="PF12802">
    <property type="entry name" value="MarR_2"/>
    <property type="match status" value="1"/>
</dbReference>
<dbReference type="Proteomes" id="UP000712157">
    <property type="component" value="Unassembled WGS sequence"/>
</dbReference>
<evidence type="ECO:0000256" key="1">
    <source>
        <dbReference type="ARBA" id="ARBA00023015"/>
    </source>
</evidence>
<keyword evidence="2" id="KW-0238">DNA-binding</keyword>
<name>A0A949K525_9FIRM</name>
<keyword evidence="3" id="KW-0804">Transcription</keyword>
<dbReference type="SUPFAM" id="SSF46785">
    <property type="entry name" value="Winged helix' DNA-binding domain"/>
    <property type="match status" value="1"/>
</dbReference>
<dbReference type="SMART" id="SM00347">
    <property type="entry name" value="HTH_MARR"/>
    <property type="match status" value="1"/>
</dbReference>
<reference evidence="5" key="1">
    <citation type="submission" date="2021-06" db="EMBL/GenBank/DDBJ databases">
        <title>Description of novel taxa of the family Lachnospiraceae.</title>
        <authorList>
            <person name="Chaplin A.V."/>
            <person name="Sokolova S.R."/>
            <person name="Pikina A.P."/>
            <person name="Korzhanova M."/>
            <person name="Belova V."/>
            <person name="Korostin D."/>
            <person name="Efimov B.A."/>
        </authorList>
    </citation>
    <scope>NUCLEOTIDE SEQUENCE</scope>
    <source>
        <strain evidence="5">ASD5720</strain>
    </source>
</reference>
<accession>A0A949K525</accession>
<evidence type="ECO:0000313" key="6">
    <source>
        <dbReference type="Proteomes" id="UP000712157"/>
    </source>
</evidence>
<dbReference type="GO" id="GO:0003677">
    <property type="term" value="F:DNA binding"/>
    <property type="evidence" value="ECO:0007669"/>
    <property type="project" value="UniProtKB-KW"/>
</dbReference>
<dbReference type="PRINTS" id="PR00598">
    <property type="entry name" value="HTHMARR"/>
</dbReference>
<protein>
    <submittedName>
        <fullName evidence="5">MarR family transcriptional regulator</fullName>
    </submittedName>
</protein>
<gene>
    <name evidence="5" type="ORF">KTH89_04465</name>
</gene>
<dbReference type="AlphaFoldDB" id="A0A949K525"/>
<dbReference type="PROSITE" id="PS50995">
    <property type="entry name" value="HTH_MARR_2"/>
    <property type="match status" value="1"/>
</dbReference>
<comment type="caution">
    <text evidence="5">The sequence shown here is derived from an EMBL/GenBank/DDBJ whole genome shotgun (WGS) entry which is preliminary data.</text>
</comment>
<sequence>MAKKIFENRLTIDFMHSAAKAKKTYERIFHDIAKAEKLTQNEVDVLLCLWNNPGYDTASDIVNYRMISKSHVCKAVDSLTERGYLSGRQEAADRRKVHLKIEPPAEKVVRRLAVVQMQFISGLFDGVTEEEQALFEKILDKMGENMEGVYKKWCSN</sequence>
<dbReference type="InterPro" id="IPR036388">
    <property type="entry name" value="WH-like_DNA-bd_sf"/>
</dbReference>
<dbReference type="RefSeq" id="WP_238720767.1">
    <property type="nucleotide sequence ID" value="NZ_JAHQCW010000005.1"/>
</dbReference>